<reference evidence="4 5" key="1">
    <citation type="submission" date="2018-03" db="EMBL/GenBank/DDBJ databases">
        <title>Genome sequence of Moorella humiferrea DSM 23265.</title>
        <authorList>
            <person name="Poehlein A."/>
            <person name="Daniel R."/>
        </authorList>
    </citation>
    <scope>NUCLEOTIDE SEQUENCE [LARGE SCALE GENOMIC DNA]</scope>
    <source>
        <strain evidence="4 5">DSM 23265</strain>
    </source>
</reference>
<accession>A0A2T0AYW2</accession>
<keyword evidence="5" id="KW-1185">Reference proteome</keyword>
<dbReference type="EMBL" id="PVXM01000001">
    <property type="protein sequence ID" value="PRR76197.1"/>
    <property type="molecule type" value="Genomic_DNA"/>
</dbReference>
<keyword evidence="1" id="KW-0677">Repeat</keyword>
<proteinExistence type="predicted"/>
<gene>
    <name evidence="4" type="ORF">MOHU_00410</name>
</gene>
<dbReference type="Pfam" id="PF00395">
    <property type="entry name" value="SLH"/>
    <property type="match status" value="1"/>
</dbReference>
<feature type="domain" description="SLH" evidence="3">
    <location>
        <begin position="65"/>
        <end position="128"/>
    </location>
</feature>
<dbReference type="InterPro" id="IPR001119">
    <property type="entry name" value="SLH_dom"/>
</dbReference>
<dbReference type="Proteomes" id="UP000238415">
    <property type="component" value="Unassembled WGS sequence"/>
</dbReference>
<comment type="caution">
    <text evidence="4">The sequence shown here is derived from an EMBL/GenBank/DDBJ whole genome shotgun (WGS) entry which is preliminary data.</text>
</comment>
<dbReference type="RefSeq" id="WP_106004094.1">
    <property type="nucleotide sequence ID" value="NZ_CP136419.1"/>
</dbReference>
<evidence type="ECO:0000256" key="1">
    <source>
        <dbReference type="ARBA" id="ARBA00022737"/>
    </source>
</evidence>
<dbReference type="AlphaFoldDB" id="A0A2T0AYW2"/>
<feature type="chain" id="PRO_5015779349" description="SLH domain-containing protein" evidence="2">
    <location>
        <begin position="24"/>
        <end position="416"/>
    </location>
</feature>
<sequence length="416" mass="45982">MRRASLAGLIMFFMLLPWNTAWAGPSEGALLSLLPPQEATGALLTRGGFAVMLAAAARIKSEGDDPVLPADVPADSWYARALQALWREGYIQGYPYGQLRPEQEITNLEAAIMTARALGLPNEINAPNDELPPQKDIPYGFNQYAFLQRHGLLPPGDPMAVLTPAAAAKWLAEVFSSDARAKDLVEKCRQALAAQQKIATRGKIGLHLKSRPGLPFTEEIDRQAVTGEVVSEVVLPGQVYQAVDFKLEGGKTLHLEQFAENGSLYRRIAENPGQSGEWEKLNRAPDVTYVMRQQQNLGLPAGLFPYLRYRFLGTSRIADQEVLGISFYTRTYSPSWPGTSPVPFFPGEGLGAYFNQPPQPIRSLSYWGVIYLKPRTYLPVKSGVNLIMAFNPPNPGQPAPVAAMELYYQVDVYRFR</sequence>
<dbReference type="PROSITE" id="PS51272">
    <property type="entry name" value="SLH"/>
    <property type="match status" value="1"/>
</dbReference>
<keyword evidence="2" id="KW-0732">Signal</keyword>
<evidence type="ECO:0000313" key="5">
    <source>
        <dbReference type="Proteomes" id="UP000238415"/>
    </source>
</evidence>
<protein>
    <recommendedName>
        <fullName evidence="3">SLH domain-containing protein</fullName>
    </recommendedName>
</protein>
<feature type="signal peptide" evidence="2">
    <location>
        <begin position="1"/>
        <end position="23"/>
    </location>
</feature>
<evidence type="ECO:0000259" key="3">
    <source>
        <dbReference type="PROSITE" id="PS51272"/>
    </source>
</evidence>
<evidence type="ECO:0000313" key="4">
    <source>
        <dbReference type="EMBL" id="PRR76197.1"/>
    </source>
</evidence>
<name>A0A2T0AYW2_9FIRM</name>
<evidence type="ECO:0000256" key="2">
    <source>
        <dbReference type="SAM" id="SignalP"/>
    </source>
</evidence>
<dbReference type="OrthoDB" id="1957331at2"/>
<organism evidence="4 5">
    <name type="scientific">Neomoorella humiferrea</name>
    <dbReference type="NCBI Taxonomy" id="676965"/>
    <lineage>
        <taxon>Bacteria</taxon>
        <taxon>Bacillati</taxon>
        <taxon>Bacillota</taxon>
        <taxon>Clostridia</taxon>
        <taxon>Neomoorellales</taxon>
        <taxon>Neomoorellaceae</taxon>
        <taxon>Neomoorella</taxon>
    </lineage>
</organism>